<dbReference type="AlphaFoldDB" id="A0A1Q6A2B0"/>
<keyword evidence="2" id="KW-1185">Reference proteome</keyword>
<organism evidence="1 2">
    <name type="scientific">Mucilaginibacter polytrichastri</name>
    <dbReference type="NCBI Taxonomy" id="1302689"/>
    <lineage>
        <taxon>Bacteria</taxon>
        <taxon>Pseudomonadati</taxon>
        <taxon>Bacteroidota</taxon>
        <taxon>Sphingobacteriia</taxon>
        <taxon>Sphingobacteriales</taxon>
        <taxon>Sphingobacteriaceae</taxon>
        <taxon>Mucilaginibacter</taxon>
    </lineage>
</organism>
<evidence type="ECO:0000313" key="2">
    <source>
        <dbReference type="Proteomes" id="UP000186720"/>
    </source>
</evidence>
<sequence length="77" mass="9097">MNVYSLENEDFRPAKGELHVFGDDHGEWMAFETEGWNGGDTQIFSNAVLWYAVYLDYPFMEITTDDPRPEYRLKKIE</sequence>
<gene>
    <name evidence="1" type="ORF">RG47T_3602</name>
</gene>
<dbReference type="EMBL" id="MPPL01000001">
    <property type="protein sequence ID" value="OKS88138.1"/>
    <property type="molecule type" value="Genomic_DNA"/>
</dbReference>
<reference evidence="1 2" key="1">
    <citation type="submission" date="2016-11" db="EMBL/GenBank/DDBJ databases">
        <title>Whole Genome Sequencing of Mucilaginibacter polytrichastri RG4-7(T) isolated from the moss sample.</title>
        <authorList>
            <person name="Li Y."/>
        </authorList>
    </citation>
    <scope>NUCLEOTIDE SEQUENCE [LARGE SCALE GENOMIC DNA]</scope>
    <source>
        <strain evidence="1 2">RG4-7</strain>
    </source>
</reference>
<proteinExistence type="predicted"/>
<comment type="caution">
    <text evidence="1">The sequence shown here is derived from an EMBL/GenBank/DDBJ whole genome shotgun (WGS) entry which is preliminary data.</text>
</comment>
<evidence type="ECO:0000313" key="1">
    <source>
        <dbReference type="EMBL" id="OKS88138.1"/>
    </source>
</evidence>
<name>A0A1Q6A2B0_9SPHI</name>
<dbReference type="Proteomes" id="UP000186720">
    <property type="component" value="Unassembled WGS sequence"/>
</dbReference>
<accession>A0A1Q6A2B0</accession>
<protein>
    <submittedName>
        <fullName evidence="1">Uncharacterized protein</fullName>
    </submittedName>
</protein>